<dbReference type="Pfam" id="PF11033">
    <property type="entry name" value="ComJ"/>
    <property type="match status" value="1"/>
</dbReference>
<dbReference type="Proteomes" id="UP000008815">
    <property type="component" value="Plasmid pTGL1"/>
</dbReference>
<dbReference type="eggNOG" id="ENOG50316S2">
    <property type="taxonomic scope" value="Bacteria"/>
</dbReference>
<evidence type="ECO:0000313" key="2">
    <source>
        <dbReference type="Proteomes" id="UP000008815"/>
    </source>
</evidence>
<reference evidence="1 2" key="1">
    <citation type="submission" date="2007-04" db="EMBL/GenBank/DDBJ databases">
        <title>Complete genome sequence of Burkholderia multivorans ATCC 17616.</title>
        <authorList>
            <person name="Ohtsubo Y."/>
            <person name="Yamashita A."/>
            <person name="Kurokawa K."/>
            <person name="Takami H."/>
            <person name="Yuhara S."/>
            <person name="Nishiyama E."/>
            <person name="Endo R."/>
            <person name="Miyazaki R."/>
            <person name="Ono A."/>
            <person name="Yano K."/>
            <person name="Ito M."/>
            <person name="Sota M."/>
            <person name="Yuji N."/>
            <person name="Hattori M."/>
            <person name="Tsuda M."/>
        </authorList>
    </citation>
    <scope>NUCLEOTIDE SEQUENCE [LARGE SCALE GENOMIC DNA]</scope>
    <source>
        <strain evidence="2">ATCC 17616 / 249</strain>
        <plasmid evidence="2">Plasmid pTGL1</plasmid>
    </source>
</reference>
<sequence>MSDNLSQTVDLLISHSQILVRSRPYDEGLSQWGTGNIDQGAVLHADYLIFDPLPDDAFGAKVYLQVLDKFEMDERAARCIVAPFHITDRNALEVASATEKFKISLQLPLNAYDVYYEVCEGDEVFYKFTFVSEAKHHQAKYLRDDPWGGKKDMPLVSGKFDR</sequence>
<dbReference type="RefSeq" id="WP_012211018.1">
    <property type="nucleotide sequence ID" value="NC_010070.1"/>
</dbReference>
<evidence type="ECO:0008006" key="3">
    <source>
        <dbReference type="Google" id="ProtNLM"/>
    </source>
</evidence>
<protein>
    <recommendedName>
        <fullName evidence="3">Competence protein J (ComJ)</fullName>
    </recommendedName>
</protein>
<evidence type="ECO:0000313" key="1">
    <source>
        <dbReference type="EMBL" id="BAG48001.1"/>
    </source>
</evidence>
<dbReference type="HOGENOM" id="CLU_139215_0_0_4"/>
<proteinExistence type="predicted"/>
<dbReference type="Gene3D" id="2.60.34.30">
    <property type="entry name" value="Competence, DNA-entry nuclease inhibitor, ComJ"/>
    <property type="match status" value="1"/>
</dbReference>
<dbReference type="AlphaFoldDB" id="A0A0H3KZX2"/>
<dbReference type="InterPro" id="IPR038691">
    <property type="entry name" value="ComJ_sf"/>
</dbReference>
<dbReference type="InterPro" id="IPR020354">
    <property type="entry name" value="Competence_nuclease_inhibitor"/>
</dbReference>
<name>A0A0H3KZX2_BURM1</name>
<gene>
    <name evidence="1" type="ordered locus">BMULJ_06210</name>
</gene>
<accession>A0A0H3KZX2</accession>
<dbReference type="KEGG" id="bmu:Bmul_6209"/>
<keyword evidence="2" id="KW-1185">Reference proteome</keyword>
<geneLocation type="plasmid" evidence="1 2">
    <name>pTGL1</name>
</geneLocation>
<keyword evidence="1" id="KW-0614">Plasmid</keyword>
<organism evidence="1 2">
    <name type="scientific">Burkholderia multivorans (strain ATCC 17616 / 249)</name>
    <dbReference type="NCBI Taxonomy" id="395019"/>
    <lineage>
        <taxon>Bacteria</taxon>
        <taxon>Pseudomonadati</taxon>
        <taxon>Pseudomonadota</taxon>
        <taxon>Betaproteobacteria</taxon>
        <taxon>Burkholderiales</taxon>
        <taxon>Burkholderiaceae</taxon>
        <taxon>Burkholderia</taxon>
        <taxon>Burkholderia cepacia complex</taxon>
    </lineage>
</organism>
<dbReference type="EMBL" id="AP009388">
    <property type="protein sequence ID" value="BAG48001.1"/>
    <property type="molecule type" value="Genomic_DNA"/>
</dbReference>
<dbReference type="KEGG" id="bmj:BMULJ_06210"/>